<protein>
    <submittedName>
        <fullName evidence="2">Sll2007 protein</fullName>
    </submittedName>
</protein>
<dbReference type="PANTHER" id="PTHR33877">
    <property type="entry name" value="SLL1193 PROTEIN"/>
    <property type="match status" value="1"/>
</dbReference>
<dbReference type="GO" id="GO:0008270">
    <property type="term" value="F:zinc ion binding"/>
    <property type="evidence" value="ECO:0007669"/>
    <property type="project" value="InterPro"/>
</dbReference>
<dbReference type="InterPro" id="IPR052892">
    <property type="entry name" value="NA-targeting_endonuclease"/>
</dbReference>
<dbReference type="InterPro" id="IPR003615">
    <property type="entry name" value="HNH_nuc"/>
</dbReference>
<reference evidence="2" key="1">
    <citation type="submission" date="2018-06" db="EMBL/GenBank/DDBJ databases">
        <authorList>
            <person name="Zhirakovskaya E."/>
        </authorList>
    </citation>
    <scope>NUCLEOTIDE SEQUENCE</scope>
</reference>
<dbReference type="Pfam" id="PF01844">
    <property type="entry name" value="HNH"/>
    <property type="match status" value="1"/>
</dbReference>
<feature type="domain" description="HNH nuclease" evidence="1">
    <location>
        <begin position="8"/>
        <end position="63"/>
    </location>
</feature>
<gene>
    <name evidence="2" type="ORF">MNBD_CHLOROFLEXI01-4363</name>
</gene>
<dbReference type="SMART" id="SM00507">
    <property type="entry name" value="HNHc"/>
    <property type="match status" value="1"/>
</dbReference>
<dbReference type="EMBL" id="UOEU01000779">
    <property type="protein sequence ID" value="VAW40116.1"/>
    <property type="molecule type" value="Genomic_DNA"/>
</dbReference>
<name>A0A3B0W646_9ZZZZ</name>
<sequence>MSPYISVSLRRQVIFRAGNRCEYCHLAQDGQAAAFHIDHVVPVKSDGSTSLDNLALACVSCSLRKSAKETAVDPNSGELVPIFNPRQQNWQENFRWSGVLLIGVTQIGRVTVATLNLNRPVILAIREEEAYLGRHP</sequence>
<dbReference type="Gene3D" id="1.10.30.50">
    <property type="match status" value="1"/>
</dbReference>
<dbReference type="AlphaFoldDB" id="A0A3B0W646"/>
<proteinExistence type="predicted"/>
<dbReference type="CDD" id="cd00085">
    <property type="entry name" value="HNHc"/>
    <property type="match status" value="1"/>
</dbReference>
<organism evidence="2">
    <name type="scientific">hydrothermal vent metagenome</name>
    <dbReference type="NCBI Taxonomy" id="652676"/>
    <lineage>
        <taxon>unclassified sequences</taxon>
        <taxon>metagenomes</taxon>
        <taxon>ecological metagenomes</taxon>
    </lineage>
</organism>
<dbReference type="GO" id="GO:0003676">
    <property type="term" value="F:nucleic acid binding"/>
    <property type="evidence" value="ECO:0007669"/>
    <property type="project" value="InterPro"/>
</dbReference>
<dbReference type="InterPro" id="IPR002711">
    <property type="entry name" value="HNH"/>
</dbReference>
<evidence type="ECO:0000259" key="1">
    <source>
        <dbReference type="SMART" id="SM00507"/>
    </source>
</evidence>
<accession>A0A3B0W646</accession>
<dbReference type="GO" id="GO:0004519">
    <property type="term" value="F:endonuclease activity"/>
    <property type="evidence" value="ECO:0007669"/>
    <property type="project" value="InterPro"/>
</dbReference>
<dbReference type="PANTHER" id="PTHR33877:SF1">
    <property type="entry name" value="TYPE IV METHYL-DIRECTED RESTRICTION ENZYME ECOKMCRA"/>
    <property type="match status" value="1"/>
</dbReference>
<evidence type="ECO:0000313" key="2">
    <source>
        <dbReference type="EMBL" id="VAW40116.1"/>
    </source>
</evidence>